<dbReference type="Pfam" id="PF00534">
    <property type="entry name" value="Glycos_transf_1"/>
    <property type="match status" value="1"/>
</dbReference>
<comment type="function">
    <text evidence="7">Catalyzes the transfer of a N-acetyl-glucosamine moiety to 1D-myo-inositol 3-phosphate to produce 1D-myo-inositol 2-acetamido-2-deoxy-glucopyranoside 3-phosphate in the mycothiol biosynthesis pathway.</text>
</comment>
<organism evidence="10 11">
    <name type="scientific">Populibacterium corticicola</name>
    <dbReference type="NCBI Taxonomy" id="1812826"/>
    <lineage>
        <taxon>Bacteria</taxon>
        <taxon>Bacillati</taxon>
        <taxon>Actinomycetota</taxon>
        <taxon>Actinomycetes</taxon>
        <taxon>Micrococcales</taxon>
        <taxon>Jonesiaceae</taxon>
        <taxon>Populibacterium</taxon>
    </lineage>
</organism>
<feature type="binding site" evidence="7">
    <location>
        <position position="348"/>
    </location>
    <ligand>
        <name>UDP-N-acetyl-alpha-D-glucosamine</name>
        <dbReference type="ChEBI" id="CHEBI:57705"/>
    </ligand>
</feature>
<evidence type="ECO:0000256" key="5">
    <source>
        <dbReference type="ARBA" id="ARBA00022842"/>
    </source>
</evidence>
<keyword evidence="4 7" id="KW-0479">Metal-binding</keyword>
<feature type="binding site" evidence="7">
    <location>
        <position position="20"/>
    </location>
    <ligand>
        <name>1D-myo-inositol 3-phosphate</name>
        <dbReference type="ChEBI" id="CHEBI:58401"/>
    </ligand>
</feature>
<feature type="binding site" evidence="7">
    <location>
        <begin position="26"/>
        <end position="27"/>
    </location>
    <ligand>
        <name>UDP-N-acetyl-alpha-D-glucosamine</name>
        <dbReference type="ChEBI" id="CHEBI:57705"/>
    </ligand>
</feature>
<dbReference type="InterPro" id="IPR017814">
    <property type="entry name" value="Mycothiol_biosynthesis_MshA"/>
</dbReference>
<sequence length="437" mass="47707">MPKTLTCDSTATRVAMLSVHTSPLAQPGIGDAGGMNVYITELSKALAHEGVAVEIFTRRTSSREPDRVELSDGVLVHHITAGPFEGLHKEDLPSQLCYFTQGVLRTEAGRTPGWYDIVHSHYWLSGEVGWLAADRWNVPLAHSMHTMARVKNAQLAPGDTPEPRLRVLGEEQVVSEAHALVANTEHEARELVEYYDADPHRVHVVPPGVDLTTFSDLSPQGLTRDQERARHGFTPNDNVVVFAGRIQPLKGADVLVQMLGELAHGQQVCREQGATDDVQAPQLVILGGASGKESALDDLKRLVHALGVGRQVRFEPPCTREELAAWFRVADVVAMPSRNESFGLVAVEAQACGTPVIAAEVGGLRTAVRHGESGLLIPNHDPVTWAQETRRFFSDPELRERLAANARSVAATFTWQHAAKATLEVYDGVIKERTKIS</sequence>
<evidence type="ECO:0000256" key="4">
    <source>
        <dbReference type="ARBA" id="ARBA00022723"/>
    </source>
</evidence>
<dbReference type="RefSeq" id="WP_377467522.1">
    <property type="nucleotide sequence ID" value="NZ_JBHUOP010000006.1"/>
</dbReference>
<dbReference type="GO" id="GO:0102710">
    <property type="term" value="F:D-inositol-3-phosphate glycosyltransferase activity"/>
    <property type="evidence" value="ECO:0007669"/>
    <property type="project" value="UniProtKB-EC"/>
</dbReference>
<dbReference type="Gene3D" id="3.40.50.2000">
    <property type="entry name" value="Glycogen Phosphorylase B"/>
    <property type="match status" value="2"/>
</dbReference>
<evidence type="ECO:0000259" key="8">
    <source>
        <dbReference type="Pfam" id="PF00534"/>
    </source>
</evidence>
<dbReference type="PANTHER" id="PTHR45947:SF3">
    <property type="entry name" value="SULFOQUINOVOSYL TRANSFERASE SQD2"/>
    <property type="match status" value="1"/>
</dbReference>
<evidence type="ECO:0000256" key="1">
    <source>
        <dbReference type="ARBA" id="ARBA00008449"/>
    </source>
</evidence>
<dbReference type="EMBL" id="JBHUOP010000006">
    <property type="protein sequence ID" value="MFD2841486.1"/>
    <property type="molecule type" value="Genomic_DNA"/>
</dbReference>
<feature type="domain" description="Glycosyl transferase family 1" evidence="8">
    <location>
        <begin position="224"/>
        <end position="408"/>
    </location>
</feature>
<gene>
    <name evidence="7 10" type="primary">mshA</name>
    <name evidence="10" type="ORF">ACFSYH_13045</name>
</gene>
<comment type="catalytic activity">
    <reaction evidence="6 7">
        <text>1D-myo-inositol 3-phosphate + UDP-N-acetyl-alpha-D-glucosamine = 1D-myo-inositol 2-acetamido-2-deoxy-alpha-D-glucopyranoside 3-phosphate + UDP + H(+)</text>
        <dbReference type="Rhea" id="RHEA:26188"/>
        <dbReference type="ChEBI" id="CHEBI:15378"/>
        <dbReference type="ChEBI" id="CHEBI:57705"/>
        <dbReference type="ChEBI" id="CHEBI:58223"/>
        <dbReference type="ChEBI" id="CHEBI:58401"/>
        <dbReference type="ChEBI" id="CHEBI:58892"/>
        <dbReference type="EC" id="2.4.1.250"/>
    </reaction>
</comment>
<feature type="binding site" evidence="7">
    <location>
        <position position="245"/>
    </location>
    <ligand>
        <name>UDP-N-acetyl-alpha-D-glucosamine</name>
        <dbReference type="ChEBI" id="CHEBI:57705"/>
    </ligand>
</feature>
<feature type="binding site" evidence="7">
    <location>
        <position position="250"/>
    </location>
    <ligand>
        <name>UDP-N-acetyl-alpha-D-glucosamine</name>
        <dbReference type="ChEBI" id="CHEBI:57705"/>
    </ligand>
</feature>
<name>A0ABW5XGM2_9MICO</name>
<dbReference type="HAMAP" id="MF_01695">
    <property type="entry name" value="MshA"/>
    <property type="match status" value="1"/>
</dbReference>
<feature type="binding site" evidence="7">
    <location>
        <position position="354"/>
    </location>
    <ligand>
        <name>Mg(2+)</name>
        <dbReference type="ChEBI" id="CHEBI:18420"/>
    </ligand>
</feature>
<dbReference type="Proteomes" id="UP001597391">
    <property type="component" value="Unassembled WGS sequence"/>
</dbReference>
<evidence type="ECO:0000256" key="3">
    <source>
        <dbReference type="ARBA" id="ARBA00022679"/>
    </source>
</evidence>
<dbReference type="NCBIfam" id="TIGR03449">
    <property type="entry name" value="mycothiol_MshA"/>
    <property type="match status" value="1"/>
</dbReference>
<feature type="binding site" evidence="7">
    <location>
        <position position="327"/>
    </location>
    <ligand>
        <name>Mg(2+)</name>
        <dbReference type="ChEBI" id="CHEBI:18420"/>
    </ligand>
</feature>
<dbReference type="SUPFAM" id="SSF53756">
    <property type="entry name" value="UDP-Glycosyltransferase/glycogen phosphorylase"/>
    <property type="match status" value="1"/>
</dbReference>
<keyword evidence="3 7" id="KW-0808">Transferase</keyword>
<feature type="binding site" evidence="7">
    <location>
        <position position="122"/>
    </location>
    <ligand>
        <name>1D-myo-inositol 3-phosphate</name>
        <dbReference type="ChEBI" id="CHEBI:58401"/>
    </ligand>
</feature>
<feature type="binding site" evidence="7">
    <location>
        <position position="89"/>
    </location>
    <ligand>
        <name>1D-myo-inositol 3-phosphate</name>
        <dbReference type="ChEBI" id="CHEBI:58401"/>
    </ligand>
</feature>
<evidence type="ECO:0000313" key="11">
    <source>
        <dbReference type="Proteomes" id="UP001597391"/>
    </source>
</evidence>
<dbReference type="PANTHER" id="PTHR45947">
    <property type="entry name" value="SULFOQUINOVOSYL TRANSFERASE SQD2"/>
    <property type="match status" value="1"/>
</dbReference>
<evidence type="ECO:0000256" key="6">
    <source>
        <dbReference type="ARBA" id="ARBA00048131"/>
    </source>
</evidence>
<protein>
    <recommendedName>
        <fullName evidence="7">D-inositol-3-phosphate glycosyltransferase</fullName>
        <ecNumber evidence="7">2.4.1.250</ecNumber>
    </recommendedName>
    <alternativeName>
        <fullName evidence="7">N-acetylglucosamine-inositol-phosphate N-acetylglucosaminyltransferase</fullName>
        <shortName evidence="7">GlcNAc-Ins-P N-acetylglucosaminyltransferase</shortName>
    </alternativeName>
</protein>
<dbReference type="InterPro" id="IPR050194">
    <property type="entry name" value="Glycosyltransferase_grp1"/>
</dbReference>
<dbReference type="Pfam" id="PF13579">
    <property type="entry name" value="Glyco_trans_4_4"/>
    <property type="match status" value="1"/>
</dbReference>
<keyword evidence="2 7" id="KW-0328">Glycosyltransferase</keyword>
<keyword evidence="5 7" id="KW-0460">Magnesium</keyword>
<evidence type="ECO:0000256" key="2">
    <source>
        <dbReference type="ARBA" id="ARBA00022676"/>
    </source>
</evidence>
<reference evidence="11" key="1">
    <citation type="journal article" date="2019" name="Int. J. Syst. Evol. Microbiol.">
        <title>The Global Catalogue of Microorganisms (GCM) 10K type strain sequencing project: providing services to taxonomists for standard genome sequencing and annotation.</title>
        <authorList>
            <consortium name="The Broad Institute Genomics Platform"/>
            <consortium name="The Broad Institute Genome Sequencing Center for Infectious Disease"/>
            <person name="Wu L."/>
            <person name="Ma J."/>
        </authorList>
    </citation>
    <scope>NUCLEOTIDE SEQUENCE [LARGE SCALE GENOMIC DNA]</scope>
    <source>
        <strain evidence="11">KCTC 33576</strain>
    </source>
</reference>
<comment type="caution">
    <text evidence="10">The sequence shown here is derived from an EMBL/GenBank/DDBJ whole genome shotgun (WGS) entry which is preliminary data.</text>
</comment>
<accession>A0ABW5XGM2</accession>
<feature type="binding site" evidence="7">
    <location>
        <begin position="31"/>
        <end position="36"/>
    </location>
    <ligand>
        <name>1D-myo-inositol 3-phosphate</name>
        <dbReference type="ChEBI" id="CHEBI:58401"/>
    </ligand>
</feature>
<evidence type="ECO:0000313" key="10">
    <source>
        <dbReference type="EMBL" id="MFD2841486.1"/>
    </source>
</evidence>
<feature type="binding site" evidence="7">
    <location>
        <position position="328"/>
    </location>
    <ligand>
        <name>Mg(2+)</name>
        <dbReference type="ChEBI" id="CHEBI:18420"/>
    </ligand>
</feature>
<evidence type="ECO:0000259" key="9">
    <source>
        <dbReference type="Pfam" id="PF13579"/>
    </source>
</evidence>
<evidence type="ECO:0000256" key="7">
    <source>
        <dbReference type="HAMAP-Rule" id="MF_01695"/>
    </source>
</evidence>
<comment type="similarity">
    <text evidence="1 7">Belongs to the glycosyltransferase group 1 family. MshA subfamily.</text>
</comment>
<feature type="binding site" evidence="7">
    <location>
        <position position="166"/>
    </location>
    <ligand>
        <name>1D-myo-inositol 3-phosphate</name>
        <dbReference type="ChEBI" id="CHEBI:58401"/>
    </ligand>
</feature>
<feature type="binding site" evidence="7">
    <location>
        <position position="340"/>
    </location>
    <ligand>
        <name>UDP-N-acetyl-alpha-D-glucosamine</name>
        <dbReference type="ChEBI" id="CHEBI:57705"/>
    </ligand>
</feature>
<feature type="domain" description="Glycosyltransferase subfamily 4-like N-terminal" evidence="9">
    <location>
        <begin position="33"/>
        <end position="208"/>
    </location>
</feature>
<feature type="binding site" evidence="7">
    <location>
        <position position="330"/>
    </location>
    <ligand>
        <name>Mg(2+)</name>
        <dbReference type="ChEBI" id="CHEBI:18420"/>
    </ligand>
</feature>
<comment type="subunit">
    <text evidence="7">Homodimer.</text>
</comment>
<comment type="caution">
    <text evidence="7">Lacks conserved residue(s) required for the propagation of feature annotation.</text>
</comment>
<keyword evidence="11" id="KW-1185">Reference proteome</keyword>
<feature type="binding site" evidence="7">
    <location>
        <position position="34"/>
    </location>
    <ligand>
        <name>UDP-N-acetyl-alpha-D-glucosamine</name>
        <dbReference type="ChEBI" id="CHEBI:57705"/>
    </ligand>
</feature>
<proteinExistence type="inferred from homology"/>
<dbReference type="InterPro" id="IPR028098">
    <property type="entry name" value="Glyco_trans_4-like_N"/>
</dbReference>
<dbReference type="EC" id="2.4.1.250" evidence="7"/>
<dbReference type="InterPro" id="IPR001296">
    <property type="entry name" value="Glyco_trans_1"/>
</dbReference>
<feature type="binding site" evidence="7">
    <location>
        <position position="146"/>
    </location>
    <ligand>
        <name>1D-myo-inositol 3-phosphate</name>
        <dbReference type="ChEBI" id="CHEBI:58401"/>
    </ligand>
</feature>